<evidence type="ECO:0000313" key="1">
    <source>
        <dbReference type="EMBL" id="KMU80531.1"/>
    </source>
</evidence>
<evidence type="ECO:0000313" key="2">
    <source>
        <dbReference type="Proteomes" id="UP000054559"/>
    </source>
</evidence>
<protein>
    <submittedName>
        <fullName evidence="1">Uncharacterized protein</fullName>
    </submittedName>
</protein>
<proteinExistence type="predicted"/>
<sequence>MGHFPLFLLTSEASRISHVSPPLVSFNLPFILRRLIIVECSGVLNPLPLCCNFRPIEEAGGQPRHSSGCCNMQCGVSIEISEFVVELEPKTLFNHNIRLLLNGKMQSVVSIHICCSGNWSRSDQNSGHTVILVCNCSMD</sequence>
<dbReference type="Proteomes" id="UP000054559">
    <property type="component" value="Unassembled WGS sequence"/>
</dbReference>
<reference evidence="2" key="1">
    <citation type="journal article" date="2010" name="Genome Res.">
        <title>Population genomic sequencing of Coccidioides fungi reveals recent hybridization and transposon control.</title>
        <authorList>
            <person name="Neafsey D.E."/>
            <person name="Barker B.M."/>
            <person name="Sharpton T.J."/>
            <person name="Stajich J.E."/>
            <person name="Park D.J."/>
            <person name="Whiston E."/>
            <person name="Hung C.-Y."/>
            <person name="McMahan C."/>
            <person name="White J."/>
            <person name="Sykes S."/>
            <person name="Heiman D."/>
            <person name="Young S."/>
            <person name="Zeng Q."/>
            <person name="Abouelleil A."/>
            <person name="Aftuck L."/>
            <person name="Bessette D."/>
            <person name="Brown A."/>
            <person name="FitzGerald M."/>
            <person name="Lui A."/>
            <person name="Macdonald J.P."/>
            <person name="Priest M."/>
            <person name="Orbach M.J."/>
            <person name="Galgiani J.N."/>
            <person name="Kirkland T.N."/>
            <person name="Cole G.T."/>
            <person name="Birren B.W."/>
            <person name="Henn M.R."/>
            <person name="Taylor J.W."/>
            <person name="Rounsley S.D."/>
        </authorList>
    </citation>
    <scope>NUCLEOTIDE SEQUENCE [LARGE SCALE GENOMIC DNA]</scope>
    <source>
        <strain evidence="2">RMSCC 3703</strain>
    </source>
</reference>
<dbReference type="EMBL" id="DS268124">
    <property type="protein sequence ID" value="KMU80531.1"/>
    <property type="molecule type" value="Genomic_DNA"/>
</dbReference>
<dbReference type="AlphaFoldDB" id="A0A0J8R6R4"/>
<organism evidence="1 2">
    <name type="scientific">Coccidioides immitis RMSCC 3703</name>
    <dbReference type="NCBI Taxonomy" id="454286"/>
    <lineage>
        <taxon>Eukaryota</taxon>
        <taxon>Fungi</taxon>
        <taxon>Dikarya</taxon>
        <taxon>Ascomycota</taxon>
        <taxon>Pezizomycotina</taxon>
        <taxon>Eurotiomycetes</taxon>
        <taxon>Eurotiomycetidae</taxon>
        <taxon>Onygenales</taxon>
        <taxon>Onygenaceae</taxon>
        <taxon>Coccidioides</taxon>
    </lineage>
</organism>
<gene>
    <name evidence="1" type="ORF">CISG_02382</name>
</gene>
<accession>A0A0J8R6R4</accession>
<name>A0A0J8R6R4_COCIT</name>